<evidence type="ECO:0000313" key="2">
    <source>
        <dbReference type="EMBL" id="MEY7999141.1"/>
    </source>
</evidence>
<dbReference type="RefSeq" id="WP_369703035.1">
    <property type="nucleotide sequence ID" value="NZ_JBGEWD010000002.1"/>
</dbReference>
<dbReference type="Proteomes" id="UP001564657">
    <property type="component" value="Unassembled WGS sequence"/>
</dbReference>
<sequence length="108" mass="12746">MSRKIKFRAWHKNNKHMCENVKTDLLDRNYLEFMQYTELNDVNGNNIYEGDIVSQKSVINSCQNIDFTGEVKFYNGSWQIDSGNTTIYLFNENCENKVIGNKFEGFRK</sequence>
<organism evidence="2 3">
    <name type="scientific">Clostridium moutaii</name>
    <dbReference type="NCBI Taxonomy" id="3240932"/>
    <lineage>
        <taxon>Bacteria</taxon>
        <taxon>Bacillati</taxon>
        <taxon>Bacillota</taxon>
        <taxon>Clostridia</taxon>
        <taxon>Eubacteriales</taxon>
        <taxon>Clostridiaceae</taxon>
        <taxon>Clostridium</taxon>
    </lineage>
</organism>
<dbReference type="InterPro" id="IPR023385">
    <property type="entry name" value="YopX-like_C"/>
</dbReference>
<protein>
    <submittedName>
        <fullName evidence="2">YopX family protein</fullName>
    </submittedName>
</protein>
<keyword evidence="3" id="KW-1185">Reference proteome</keyword>
<gene>
    <name evidence="2" type="ORF">AB8U03_02825</name>
</gene>
<comment type="caution">
    <text evidence="2">The sequence shown here is derived from an EMBL/GenBank/DDBJ whole genome shotgun (WGS) entry which is preliminary data.</text>
</comment>
<feature type="domain" description="YopX protein" evidence="1">
    <location>
        <begin position="32"/>
        <end position="104"/>
    </location>
</feature>
<evidence type="ECO:0000259" key="1">
    <source>
        <dbReference type="Pfam" id="PF09643"/>
    </source>
</evidence>
<dbReference type="EMBL" id="JBGEWD010000002">
    <property type="protein sequence ID" value="MEY7999141.1"/>
    <property type="molecule type" value="Genomic_DNA"/>
</dbReference>
<dbReference type="Gene3D" id="2.30.30.290">
    <property type="entry name" value="YopX-like domains"/>
    <property type="match status" value="1"/>
</dbReference>
<proteinExistence type="predicted"/>
<name>A0ABV4BMX1_9CLOT</name>
<accession>A0ABV4BMX1</accession>
<dbReference type="InterPro" id="IPR019096">
    <property type="entry name" value="YopX_protein"/>
</dbReference>
<evidence type="ECO:0000313" key="3">
    <source>
        <dbReference type="Proteomes" id="UP001564657"/>
    </source>
</evidence>
<dbReference type="Pfam" id="PF09643">
    <property type="entry name" value="YopX"/>
    <property type="match status" value="1"/>
</dbReference>
<dbReference type="SUPFAM" id="SSF159006">
    <property type="entry name" value="YopX-like"/>
    <property type="match status" value="1"/>
</dbReference>
<reference evidence="2 3" key="1">
    <citation type="submission" date="2024-08" db="EMBL/GenBank/DDBJ databases">
        <title>Clostridium lapicellarii sp. nov., and Clostridium renhuaiense sp. nov., two species isolated from the mud in a fermentation cellar used for producing sauce-flavour Chinese liquors.</title>
        <authorList>
            <person name="Yang F."/>
            <person name="Wang H."/>
            <person name="Chen L.Q."/>
            <person name="Zhou N."/>
            <person name="Lu J.J."/>
            <person name="Pu X.X."/>
            <person name="Wan B."/>
            <person name="Wang L."/>
            <person name="Liu S.J."/>
        </authorList>
    </citation>
    <scope>NUCLEOTIDE SEQUENCE [LARGE SCALE GENOMIC DNA]</scope>
    <source>
        <strain evidence="2 3">MT-5</strain>
    </source>
</reference>